<dbReference type="GeneID" id="54453406"/>
<organism evidence="2">
    <name type="scientific">Mytilinidion resinicola</name>
    <dbReference type="NCBI Taxonomy" id="574789"/>
    <lineage>
        <taxon>Eukaryota</taxon>
        <taxon>Fungi</taxon>
        <taxon>Dikarya</taxon>
        <taxon>Ascomycota</taxon>
        <taxon>Pezizomycotina</taxon>
        <taxon>Dothideomycetes</taxon>
        <taxon>Pleosporomycetidae</taxon>
        <taxon>Mytilinidiales</taxon>
        <taxon>Mytilinidiaceae</taxon>
        <taxon>Mytilinidion</taxon>
    </lineage>
</organism>
<reference evidence="2 4" key="1">
    <citation type="journal article" date="2020" name="Stud. Mycol.">
        <title>101 Dothideomycetes genomes: a test case for predicting lifestyles and emergence of pathogens.</title>
        <authorList>
            <person name="Haridas S."/>
            <person name="Albert R."/>
            <person name="Binder M."/>
            <person name="Bloem J."/>
            <person name="Labutti K."/>
            <person name="Salamov A."/>
            <person name="Andreopoulos B."/>
            <person name="Baker S."/>
            <person name="Barry K."/>
            <person name="Bills G."/>
            <person name="Bluhm B."/>
            <person name="Cannon C."/>
            <person name="Castanera R."/>
            <person name="Culley D."/>
            <person name="Daum C."/>
            <person name="Ezra D."/>
            <person name="Gonzalez J."/>
            <person name="Henrissat B."/>
            <person name="Kuo A."/>
            <person name="Liang C."/>
            <person name="Lipzen A."/>
            <person name="Lutzoni F."/>
            <person name="Magnuson J."/>
            <person name="Mondo S."/>
            <person name="Nolan M."/>
            <person name="Ohm R."/>
            <person name="Pangilinan J."/>
            <person name="Park H.-J."/>
            <person name="Ramirez L."/>
            <person name="Alfaro M."/>
            <person name="Sun H."/>
            <person name="Tritt A."/>
            <person name="Yoshinaga Y."/>
            <person name="Zwiers L.-H."/>
            <person name="Turgeon B."/>
            <person name="Goodwin S."/>
            <person name="Spatafora J."/>
            <person name="Crous P."/>
            <person name="Grigoriev I."/>
        </authorList>
    </citation>
    <scope>NUCLEOTIDE SEQUENCE</scope>
    <source>
        <strain evidence="2 4">CBS 304.34</strain>
    </source>
</reference>
<evidence type="ECO:0000256" key="1">
    <source>
        <dbReference type="SAM" id="MobiDB-lite"/>
    </source>
</evidence>
<reference evidence="4" key="3">
    <citation type="submission" date="2025-04" db="UniProtKB">
        <authorList>
            <consortium name="RefSeq"/>
        </authorList>
    </citation>
    <scope>IDENTIFICATION</scope>
    <source>
        <strain evidence="4">CBS 304.34</strain>
    </source>
</reference>
<sequence>MSSEWTNHREAAARSSLKGKAGGLHSPLVPLLLASGLAASRSVSALAPPREHWLQTTCPSPEAACVILTAAQLGRLTATAVRRPGWSRLRHEGGRHEGGGQGRGRRRGHQSTMEWADVAVVLAQLVLKPRLRDEGELLQIQNGIYYMLRMHRRYQRGRRHLRAKDRRAEVHTGLGCCQWPRYFW</sequence>
<reference evidence="4" key="2">
    <citation type="submission" date="2020-04" db="EMBL/GenBank/DDBJ databases">
        <authorList>
            <consortium name="NCBI Genome Project"/>
        </authorList>
    </citation>
    <scope>NUCLEOTIDE SEQUENCE</scope>
    <source>
        <strain evidence="4">CBS 304.34</strain>
    </source>
</reference>
<name>A0A6A6Z4H6_9PEZI</name>
<dbReference type="EMBL" id="MU003693">
    <property type="protein sequence ID" value="KAF2815639.1"/>
    <property type="molecule type" value="Genomic_DNA"/>
</dbReference>
<protein>
    <submittedName>
        <fullName evidence="2 4">Uncharacterized protein</fullName>
    </submittedName>
</protein>
<accession>A0A6A6Z4H6</accession>
<dbReference type="Proteomes" id="UP000504636">
    <property type="component" value="Unplaced"/>
</dbReference>
<evidence type="ECO:0000313" key="3">
    <source>
        <dbReference type="Proteomes" id="UP000504636"/>
    </source>
</evidence>
<feature type="compositionally biased region" description="Basic and acidic residues" evidence="1">
    <location>
        <begin position="1"/>
        <end position="12"/>
    </location>
</feature>
<dbReference type="AlphaFoldDB" id="A0A6A6Z4H6"/>
<feature type="region of interest" description="Disordered" evidence="1">
    <location>
        <begin position="88"/>
        <end position="109"/>
    </location>
</feature>
<proteinExistence type="predicted"/>
<dbReference type="RefSeq" id="XP_033582603.1">
    <property type="nucleotide sequence ID" value="XM_033712513.1"/>
</dbReference>
<evidence type="ECO:0000313" key="4">
    <source>
        <dbReference type="RefSeq" id="XP_033582603.1"/>
    </source>
</evidence>
<evidence type="ECO:0000313" key="2">
    <source>
        <dbReference type="EMBL" id="KAF2815639.1"/>
    </source>
</evidence>
<gene>
    <name evidence="2 4" type="ORF">BDZ99DRAFT_119966</name>
</gene>
<feature type="region of interest" description="Disordered" evidence="1">
    <location>
        <begin position="1"/>
        <end position="20"/>
    </location>
</feature>
<keyword evidence="3" id="KW-1185">Reference proteome</keyword>
<feature type="compositionally biased region" description="Basic and acidic residues" evidence="1">
    <location>
        <begin position="89"/>
        <end position="98"/>
    </location>
</feature>